<keyword evidence="3" id="KW-0378">Hydrolase</keyword>
<evidence type="ECO:0000313" key="3">
    <source>
        <dbReference type="EMBL" id="MBC2666721.1"/>
    </source>
</evidence>
<name>A0A7X1FTJ3_9SPHN</name>
<feature type="region of interest" description="Disordered" evidence="1">
    <location>
        <begin position="1"/>
        <end position="26"/>
    </location>
</feature>
<evidence type="ECO:0000259" key="2">
    <source>
        <dbReference type="Pfam" id="PF01738"/>
    </source>
</evidence>
<proteinExistence type="predicted"/>
<comment type="caution">
    <text evidence="3">The sequence shown here is derived from an EMBL/GenBank/DDBJ whole genome shotgun (WGS) entry which is preliminary data.</text>
</comment>
<accession>A0A7X1FTJ3</accession>
<dbReference type="GO" id="GO:0016787">
    <property type="term" value="F:hydrolase activity"/>
    <property type="evidence" value="ECO:0007669"/>
    <property type="project" value="UniProtKB-KW"/>
</dbReference>
<dbReference type="InterPro" id="IPR051049">
    <property type="entry name" value="Dienelactone_hydrolase-like"/>
</dbReference>
<dbReference type="InterPro" id="IPR029058">
    <property type="entry name" value="AB_hydrolase_fold"/>
</dbReference>
<keyword evidence="4" id="KW-1185">Reference proteome</keyword>
<dbReference type="Pfam" id="PF01738">
    <property type="entry name" value="DLH"/>
    <property type="match status" value="1"/>
</dbReference>
<dbReference type="RefSeq" id="WP_185665015.1">
    <property type="nucleotide sequence ID" value="NZ_JACLAW010000011.1"/>
</dbReference>
<dbReference type="Proteomes" id="UP000566813">
    <property type="component" value="Unassembled WGS sequence"/>
</dbReference>
<dbReference type="SUPFAM" id="SSF53474">
    <property type="entry name" value="alpha/beta-Hydrolases"/>
    <property type="match status" value="1"/>
</dbReference>
<feature type="compositionally biased region" description="Low complexity" evidence="1">
    <location>
        <begin position="1"/>
        <end position="25"/>
    </location>
</feature>
<protein>
    <submittedName>
        <fullName evidence="3">Dienelactone hydrolase family protein</fullName>
    </submittedName>
</protein>
<organism evidence="3 4">
    <name type="scientific">Novosphingobium flavum</name>
    <dbReference type="NCBI Taxonomy" id="1778672"/>
    <lineage>
        <taxon>Bacteria</taxon>
        <taxon>Pseudomonadati</taxon>
        <taxon>Pseudomonadota</taxon>
        <taxon>Alphaproteobacteria</taxon>
        <taxon>Sphingomonadales</taxon>
        <taxon>Sphingomonadaceae</taxon>
        <taxon>Novosphingobium</taxon>
    </lineage>
</organism>
<feature type="domain" description="Dienelactone hydrolase" evidence="2">
    <location>
        <begin position="73"/>
        <end position="284"/>
    </location>
</feature>
<dbReference type="Gene3D" id="3.40.50.1820">
    <property type="entry name" value="alpha/beta hydrolase"/>
    <property type="match status" value="1"/>
</dbReference>
<evidence type="ECO:0000313" key="4">
    <source>
        <dbReference type="Proteomes" id="UP000566813"/>
    </source>
</evidence>
<reference evidence="3 4" key="1">
    <citation type="submission" date="2020-08" db="EMBL/GenBank/DDBJ databases">
        <title>The genome sequence of type strain Novosphingobium flavum NBRC 111647.</title>
        <authorList>
            <person name="Liu Y."/>
        </authorList>
    </citation>
    <scope>NUCLEOTIDE SEQUENCE [LARGE SCALE GENOMIC DNA]</scope>
    <source>
        <strain evidence="3 4">NBRC 111647</strain>
    </source>
</reference>
<dbReference type="EMBL" id="JACLAW010000011">
    <property type="protein sequence ID" value="MBC2666721.1"/>
    <property type="molecule type" value="Genomic_DNA"/>
</dbReference>
<evidence type="ECO:0000256" key="1">
    <source>
        <dbReference type="SAM" id="MobiDB-lite"/>
    </source>
</evidence>
<gene>
    <name evidence="3" type="ORF">H7F51_14460</name>
</gene>
<dbReference type="AlphaFoldDB" id="A0A7X1FTJ3"/>
<dbReference type="PANTHER" id="PTHR46623:SF6">
    <property type="entry name" value="ALPHA_BETA-HYDROLASES SUPERFAMILY PROTEIN"/>
    <property type="match status" value="1"/>
</dbReference>
<dbReference type="InterPro" id="IPR002925">
    <property type="entry name" value="Dienelactn_hydro"/>
</dbReference>
<sequence length="285" mass="31702">MSLASGGATAQPVAAPAKAPAGSDAQDAWKNPAVCCRATHNPPPADWKPLSRGNDPRVRVSTVSIPGWHGLTGYLAMPVSPPKKGKRYPAIVIQVDNRGMNAHTKDIARRFALEGFITLAPDFLGPYGGQPADEKLADDMGEKQKDQEIVNFIRQAEDYLRSRPDVGKVGAVGFGKGGDQVDELVGQDRELQAAVSYYTNLNDLTAVPLIRAPILKHYGLLDVSHYRRTKELDETLTRFGKVHEFYTYPEAKWGFANDYDPTWYRKDDAELSWRRTIVFLKRYLD</sequence>
<dbReference type="PANTHER" id="PTHR46623">
    <property type="entry name" value="CARBOXYMETHYLENEBUTENOLIDASE-RELATED"/>
    <property type="match status" value="1"/>
</dbReference>